<keyword evidence="1" id="KW-0472">Membrane</keyword>
<evidence type="ECO:0000256" key="1">
    <source>
        <dbReference type="SAM" id="Phobius"/>
    </source>
</evidence>
<reference evidence="2 3" key="1">
    <citation type="submission" date="2018-06" db="EMBL/GenBank/DDBJ databases">
        <authorList>
            <consortium name="Pathogen Informatics"/>
            <person name="Doyle S."/>
        </authorList>
    </citation>
    <scope>NUCLEOTIDE SEQUENCE [LARGE SCALE GENOMIC DNA]</scope>
    <source>
        <strain evidence="2 3">NCTC13159</strain>
    </source>
</reference>
<protein>
    <submittedName>
        <fullName evidence="2">Uncharacterized protein</fullName>
    </submittedName>
</protein>
<organism evidence="2 3">
    <name type="scientific">Pandoraea pulmonicola</name>
    <dbReference type="NCBI Taxonomy" id="93221"/>
    <lineage>
        <taxon>Bacteria</taxon>
        <taxon>Pseudomonadati</taxon>
        <taxon>Pseudomonadota</taxon>
        <taxon>Betaproteobacteria</taxon>
        <taxon>Burkholderiales</taxon>
        <taxon>Burkholderiaceae</taxon>
        <taxon>Pandoraea</taxon>
    </lineage>
</organism>
<evidence type="ECO:0000313" key="3">
    <source>
        <dbReference type="Proteomes" id="UP000254589"/>
    </source>
</evidence>
<feature type="transmembrane region" description="Helical" evidence="1">
    <location>
        <begin position="55"/>
        <end position="74"/>
    </location>
</feature>
<accession>A0AAJ4ZAA6</accession>
<keyword evidence="1" id="KW-0812">Transmembrane</keyword>
<comment type="caution">
    <text evidence="2">The sequence shown here is derived from an EMBL/GenBank/DDBJ whole genome shotgun (WGS) entry which is preliminary data.</text>
</comment>
<sequence length="75" mass="8224">MGVVREKWAYFTRLLRCGEVFGPTAPCGALRAPRTRPKPGGRAGYVFWTTIDGNLLVMSFCLAAIFTATLRAMAL</sequence>
<dbReference type="EMBL" id="UGSJ01000001">
    <property type="protein sequence ID" value="SUA89694.1"/>
    <property type="molecule type" value="Genomic_DNA"/>
</dbReference>
<dbReference type="AlphaFoldDB" id="A0AAJ4ZAA6"/>
<name>A0AAJ4ZAA6_PANPU</name>
<keyword evidence="1" id="KW-1133">Transmembrane helix</keyword>
<evidence type="ECO:0000313" key="2">
    <source>
        <dbReference type="EMBL" id="SUA89694.1"/>
    </source>
</evidence>
<dbReference type="Proteomes" id="UP000254589">
    <property type="component" value="Unassembled WGS sequence"/>
</dbReference>
<gene>
    <name evidence="2" type="ORF">NCTC13159_01162</name>
</gene>
<proteinExistence type="predicted"/>